<keyword evidence="6 14" id="KW-0548">Nucleotidyltransferase</keyword>
<evidence type="ECO:0000256" key="10">
    <source>
        <dbReference type="ARBA" id="ARBA00022840"/>
    </source>
</evidence>
<dbReference type="PIRSF" id="PIRSF004491">
    <property type="entry name" value="FAD_Synth"/>
    <property type="match status" value="1"/>
</dbReference>
<dbReference type="AlphaFoldDB" id="A0AAE3VAP8"/>
<evidence type="ECO:0000256" key="5">
    <source>
        <dbReference type="ARBA" id="ARBA00022679"/>
    </source>
</evidence>
<dbReference type="InterPro" id="IPR014729">
    <property type="entry name" value="Rossmann-like_a/b/a_fold"/>
</dbReference>
<evidence type="ECO:0000256" key="14">
    <source>
        <dbReference type="PIRNR" id="PIRNR004491"/>
    </source>
</evidence>
<dbReference type="GO" id="GO:0009231">
    <property type="term" value="P:riboflavin biosynthetic process"/>
    <property type="evidence" value="ECO:0007669"/>
    <property type="project" value="InterPro"/>
</dbReference>
<dbReference type="Pfam" id="PF06574">
    <property type="entry name" value="FAD_syn"/>
    <property type="match status" value="1"/>
</dbReference>
<keyword evidence="11" id="KW-0511">Multifunctional enzyme</keyword>
<dbReference type="EMBL" id="JAUSTO010000006">
    <property type="protein sequence ID" value="MDQ0152583.1"/>
    <property type="molecule type" value="Genomic_DNA"/>
</dbReference>
<keyword evidence="5 14" id="KW-0808">Transferase</keyword>
<evidence type="ECO:0000256" key="2">
    <source>
        <dbReference type="ARBA" id="ARBA00005201"/>
    </source>
</evidence>
<keyword evidence="3 14" id="KW-0285">Flavoprotein</keyword>
<keyword evidence="9 14" id="KW-0274">FAD</keyword>
<evidence type="ECO:0000259" key="15">
    <source>
        <dbReference type="SMART" id="SM00904"/>
    </source>
</evidence>
<dbReference type="RefSeq" id="WP_307254306.1">
    <property type="nucleotide sequence ID" value="NZ_JAUSTO010000006.1"/>
</dbReference>
<protein>
    <recommendedName>
        <fullName evidence="14">Riboflavin biosynthesis protein</fullName>
    </recommendedName>
    <domain>
        <recommendedName>
            <fullName evidence="14">Riboflavin kinase</fullName>
            <ecNumber evidence="14">2.7.1.26</ecNumber>
        </recommendedName>
        <alternativeName>
            <fullName evidence="14">Flavokinase</fullName>
        </alternativeName>
    </domain>
    <domain>
        <recommendedName>
            <fullName evidence="14">FMN adenylyltransferase</fullName>
            <ecNumber evidence="14">2.7.7.2</ecNumber>
        </recommendedName>
        <alternativeName>
            <fullName evidence="14">FAD pyrophosphorylase</fullName>
        </alternativeName>
        <alternativeName>
            <fullName evidence="14">FAD synthase</fullName>
        </alternativeName>
    </domain>
</protein>
<dbReference type="InterPro" id="IPR023465">
    <property type="entry name" value="Riboflavin_kinase_dom_sf"/>
</dbReference>
<comment type="catalytic activity">
    <reaction evidence="13 14">
        <text>FMN + ATP + H(+) = FAD + diphosphate</text>
        <dbReference type="Rhea" id="RHEA:17237"/>
        <dbReference type="ChEBI" id="CHEBI:15378"/>
        <dbReference type="ChEBI" id="CHEBI:30616"/>
        <dbReference type="ChEBI" id="CHEBI:33019"/>
        <dbReference type="ChEBI" id="CHEBI:57692"/>
        <dbReference type="ChEBI" id="CHEBI:58210"/>
        <dbReference type="EC" id="2.7.7.2"/>
    </reaction>
</comment>
<dbReference type="NCBIfam" id="TIGR00083">
    <property type="entry name" value="ribF"/>
    <property type="match status" value="1"/>
</dbReference>
<evidence type="ECO:0000256" key="3">
    <source>
        <dbReference type="ARBA" id="ARBA00022630"/>
    </source>
</evidence>
<dbReference type="InterPro" id="IPR002606">
    <property type="entry name" value="Riboflavin_kinase_bac"/>
</dbReference>
<proteinExistence type="inferred from homology"/>
<dbReference type="InterPro" id="IPR015864">
    <property type="entry name" value="FAD_synthase"/>
</dbReference>
<comment type="pathway">
    <text evidence="2 14">Cofactor biosynthesis; FMN biosynthesis; FMN from riboflavin (ATP route): step 1/1.</text>
</comment>
<keyword evidence="17" id="KW-1185">Reference proteome</keyword>
<keyword evidence="4 14" id="KW-0288">FMN</keyword>
<comment type="pathway">
    <text evidence="1 14">Cofactor biosynthesis; FAD biosynthesis; FAD from FMN: step 1/1.</text>
</comment>
<dbReference type="SMART" id="SM00904">
    <property type="entry name" value="Flavokinase"/>
    <property type="match status" value="1"/>
</dbReference>
<comment type="caution">
    <text evidence="16">The sequence shown here is derived from an EMBL/GenBank/DDBJ whole genome shotgun (WGS) entry which is preliminary data.</text>
</comment>
<keyword evidence="7 14" id="KW-0547">Nucleotide-binding</keyword>
<comment type="catalytic activity">
    <reaction evidence="12 14">
        <text>riboflavin + ATP = FMN + ADP + H(+)</text>
        <dbReference type="Rhea" id="RHEA:14357"/>
        <dbReference type="ChEBI" id="CHEBI:15378"/>
        <dbReference type="ChEBI" id="CHEBI:30616"/>
        <dbReference type="ChEBI" id="CHEBI:57986"/>
        <dbReference type="ChEBI" id="CHEBI:58210"/>
        <dbReference type="ChEBI" id="CHEBI:456216"/>
        <dbReference type="EC" id="2.7.1.26"/>
    </reaction>
</comment>
<evidence type="ECO:0000313" key="16">
    <source>
        <dbReference type="EMBL" id="MDQ0152583.1"/>
    </source>
</evidence>
<evidence type="ECO:0000256" key="11">
    <source>
        <dbReference type="ARBA" id="ARBA00023268"/>
    </source>
</evidence>
<accession>A0AAE3VAP8</accession>
<dbReference type="SUPFAM" id="SSF82114">
    <property type="entry name" value="Riboflavin kinase-like"/>
    <property type="match status" value="1"/>
</dbReference>
<evidence type="ECO:0000256" key="9">
    <source>
        <dbReference type="ARBA" id="ARBA00022827"/>
    </source>
</evidence>
<dbReference type="GO" id="GO:0006747">
    <property type="term" value="P:FAD biosynthetic process"/>
    <property type="evidence" value="ECO:0007669"/>
    <property type="project" value="UniProtKB-UniRule"/>
</dbReference>
<dbReference type="PANTHER" id="PTHR22749:SF6">
    <property type="entry name" value="RIBOFLAVIN KINASE"/>
    <property type="match status" value="1"/>
</dbReference>
<keyword evidence="8 14" id="KW-0418">Kinase</keyword>
<dbReference type="NCBIfam" id="NF004162">
    <property type="entry name" value="PRK05627.1-5"/>
    <property type="match status" value="1"/>
</dbReference>
<evidence type="ECO:0000256" key="12">
    <source>
        <dbReference type="ARBA" id="ARBA00047880"/>
    </source>
</evidence>
<dbReference type="SUPFAM" id="SSF52374">
    <property type="entry name" value="Nucleotidylyl transferase"/>
    <property type="match status" value="1"/>
</dbReference>
<evidence type="ECO:0000256" key="1">
    <source>
        <dbReference type="ARBA" id="ARBA00004726"/>
    </source>
</evidence>
<evidence type="ECO:0000256" key="7">
    <source>
        <dbReference type="ARBA" id="ARBA00022741"/>
    </source>
</evidence>
<organism evidence="16 17">
    <name type="scientific">Moryella indoligenes</name>
    <dbReference type="NCBI Taxonomy" id="371674"/>
    <lineage>
        <taxon>Bacteria</taxon>
        <taxon>Bacillati</taxon>
        <taxon>Bacillota</taxon>
        <taxon>Clostridia</taxon>
        <taxon>Lachnospirales</taxon>
        <taxon>Lachnospiraceae</taxon>
        <taxon>Moryella</taxon>
    </lineage>
</organism>
<dbReference type="GO" id="GO:0005524">
    <property type="term" value="F:ATP binding"/>
    <property type="evidence" value="ECO:0007669"/>
    <property type="project" value="UniProtKB-UniRule"/>
</dbReference>
<evidence type="ECO:0000256" key="4">
    <source>
        <dbReference type="ARBA" id="ARBA00022643"/>
    </source>
</evidence>
<comment type="similarity">
    <text evidence="14">Belongs to the ribF family.</text>
</comment>
<dbReference type="InterPro" id="IPR015865">
    <property type="entry name" value="Riboflavin_kinase_bac/euk"/>
</dbReference>
<gene>
    <name evidence="16" type="ORF">J2S20_001275</name>
</gene>
<reference evidence="16" key="1">
    <citation type="submission" date="2023-07" db="EMBL/GenBank/DDBJ databases">
        <title>Genomic Encyclopedia of Type Strains, Phase IV (KMG-IV): sequencing the most valuable type-strain genomes for metagenomic binning, comparative biology and taxonomic classification.</title>
        <authorList>
            <person name="Goeker M."/>
        </authorList>
    </citation>
    <scope>NUCLEOTIDE SEQUENCE</scope>
    <source>
        <strain evidence="16">DSM 19659</strain>
    </source>
</reference>
<evidence type="ECO:0000313" key="17">
    <source>
        <dbReference type="Proteomes" id="UP001241537"/>
    </source>
</evidence>
<name>A0AAE3VAP8_9FIRM</name>
<dbReference type="FunFam" id="3.40.50.620:FF:000021">
    <property type="entry name" value="Riboflavin biosynthesis protein"/>
    <property type="match status" value="1"/>
</dbReference>
<dbReference type="GO" id="GO:0009398">
    <property type="term" value="P:FMN biosynthetic process"/>
    <property type="evidence" value="ECO:0007669"/>
    <property type="project" value="UniProtKB-UniRule"/>
</dbReference>
<dbReference type="CDD" id="cd02064">
    <property type="entry name" value="FAD_synthetase_N"/>
    <property type="match status" value="1"/>
</dbReference>
<evidence type="ECO:0000256" key="8">
    <source>
        <dbReference type="ARBA" id="ARBA00022777"/>
    </source>
</evidence>
<dbReference type="PANTHER" id="PTHR22749">
    <property type="entry name" value="RIBOFLAVIN KINASE/FMN ADENYLYLTRANSFERASE"/>
    <property type="match status" value="1"/>
</dbReference>
<evidence type="ECO:0000256" key="13">
    <source>
        <dbReference type="ARBA" id="ARBA00049494"/>
    </source>
</evidence>
<dbReference type="Gene3D" id="2.40.30.30">
    <property type="entry name" value="Riboflavin kinase-like"/>
    <property type="match status" value="1"/>
</dbReference>
<dbReference type="Gene3D" id="3.40.50.620">
    <property type="entry name" value="HUPs"/>
    <property type="match status" value="1"/>
</dbReference>
<dbReference type="Pfam" id="PF01687">
    <property type="entry name" value="Flavokinase"/>
    <property type="match status" value="1"/>
</dbReference>
<dbReference type="EC" id="2.7.1.26" evidence="14"/>
<evidence type="ECO:0000256" key="6">
    <source>
        <dbReference type="ARBA" id="ARBA00022695"/>
    </source>
</evidence>
<dbReference type="Proteomes" id="UP001241537">
    <property type="component" value="Unassembled WGS sequence"/>
</dbReference>
<dbReference type="InterPro" id="IPR023468">
    <property type="entry name" value="Riboflavin_kinase"/>
</dbReference>
<dbReference type="GO" id="GO:0008531">
    <property type="term" value="F:riboflavin kinase activity"/>
    <property type="evidence" value="ECO:0007669"/>
    <property type="project" value="UniProtKB-UniRule"/>
</dbReference>
<dbReference type="GO" id="GO:0003919">
    <property type="term" value="F:FMN adenylyltransferase activity"/>
    <property type="evidence" value="ECO:0007669"/>
    <property type="project" value="UniProtKB-UniRule"/>
</dbReference>
<dbReference type="EC" id="2.7.7.2" evidence="14"/>
<feature type="domain" description="Riboflavin kinase" evidence="15">
    <location>
        <begin position="181"/>
        <end position="307"/>
    </location>
</feature>
<keyword evidence="10 14" id="KW-0067">ATP-binding</keyword>
<sequence>MKDWIETTEIQIPVPTVVSIGKFDGDHKGHQKIFSCMRKIAAREHCATAIFTFGTPPAQIVTGSSRPQITTNAERRKKLESAGIEYLVEYPFTAEVAAMSGEDFLKNILIGRMNMKFIVAGPDCAFGRNRSGNAELLQRLGPELGFQTFIIEKEQDEGRDISSSYIREELQNGNIGKANELLGSVYSVEGIVERGNHIGGSILGFPTVNLSVPEGKLLPRHGVYETETQLPDGSWVRGITNVGTNPSVKEDRQHHRARIETFLLNYSGDLYDQRICVRFLRFLRPELKFDSLDALKEQIQRDIQSIGS</sequence>